<gene>
    <name evidence="1" type="ORF">LshimejAT787_0404850</name>
</gene>
<dbReference type="OrthoDB" id="432970at2759"/>
<evidence type="ECO:0000313" key="2">
    <source>
        <dbReference type="Proteomes" id="UP001063166"/>
    </source>
</evidence>
<organism evidence="1 2">
    <name type="scientific">Lyophyllum shimeji</name>
    <name type="common">Hon-shimeji</name>
    <name type="synonym">Tricholoma shimeji</name>
    <dbReference type="NCBI Taxonomy" id="47721"/>
    <lineage>
        <taxon>Eukaryota</taxon>
        <taxon>Fungi</taxon>
        <taxon>Dikarya</taxon>
        <taxon>Basidiomycota</taxon>
        <taxon>Agaricomycotina</taxon>
        <taxon>Agaricomycetes</taxon>
        <taxon>Agaricomycetidae</taxon>
        <taxon>Agaricales</taxon>
        <taxon>Tricholomatineae</taxon>
        <taxon>Lyophyllaceae</taxon>
        <taxon>Lyophyllum</taxon>
    </lineage>
</organism>
<protein>
    <submittedName>
        <fullName evidence="1">Uncharacterized protein</fullName>
    </submittedName>
</protein>
<keyword evidence="2" id="KW-1185">Reference proteome</keyword>
<dbReference type="Proteomes" id="UP001063166">
    <property type="component" value="Unassembled WGS sequence"/>
</dbReference>
<evidence type="ECO:0000313" key="1">
    <source>
        <dbReference type="EMBL" id="GLB37434.1"/>
    </source>
</evidence>
<dbReference type="EMBL" id="BRPK01000004">
    <property type="protein sequence ID" value="GLB37434.1"/>
    <property type="molecule type" value="Genomic_DNA"/>
</dbReference>
<dbReference type="AlphaFoldDB" id="A0A9P3UJX6"/>
<proteinExistence type="predicted"/>
<sequence>MRVPPVIRLLGQLGPFSKSGRFAHWNQLTPIVRIILVVPREKLAVLDKSHVGTPLLQCDVKGRRSMNVFTSVHVAFGRVIPMGTKNNPRVIFEEDPSGRNGSMLLVASFTMPTWLLTDLEPMPELKVSFSVRSTTGTVDLVPKLGLELHIFTASFMDEAHVHVLPEEPLPRRERTISSTVPRASASRIGTSGAALVELDEQCEIALSLTSRISVDREKAQTLLRSGAVPRATQISPCVMRIGLEDCSQDVIFPLLSGVRTNSGWPGNRYISKWWRRSMVPSSPVGRHSILSQWSMLGRSQSHGIFIVSIYLACRPSTLGGELAKWLGPHVGAMMSARERSLRKKDANDTLMAVKDTIHSVLVRSSGIQNGPAKRLFALSDGPTNNCDTIIFISDLRFDVHSHTVVCDGYVLPLTHEFLGKMEGPFSRLVSKGDLVTIRAREDEMHAWKMLLPALVERCRTWQHGEH</sequence>
<reference evidence="1" key="1">
    <citation type="submission" date="2022-07" db="EMBL/GenBank/DDBJ databases">
        <title>The genome of Lyophyllum shimeji provides insight into the initial evolution of ectomycorrhizal fungal genome.</title>
        <authorList>
            <person name="Kobayashi Y."/>
            <person name="Shibata T."/>
            <person name="Hirakawa H."/>
            <person name="Shigenobu S."/>
            <person name="Nishiyama T."/>
            <person name="Yamada A."/>
            <person name="Hasebe M."/>
            <person name="Kawaguchi M."/>
        </authorList>
    </citation>
    <scope>NUCLEOTIDE SEQUENCE</scope>
    <source>
        <strain evidence="1">AT787</strain>
    </source>
</reference>
<name>A0A9P3UJX6_LYOSH</name>
<comment type="caution">
    <text evidence="1">The sequence shown here is derived from an EMBL/GenBank/DDBJ whole genome shotgun (WGS) entry which is preliminary data.</text>
</comment>
<accession>A0A9P3UJX6</accession>